<organism evidence="2 3">
    <name type="scientific">Parvicella tangerina</name>
    <dbReference type="NCBI Taxonomy" id="2829795"/>
    <lineage>
        <taxon>Bacteria</taxon>
        <taxon>Pseudomonadati</taxon>
        <taxon>Bacteroidota</taxon>
        <taxon>Flavobacteriia</taxon>
        <taxon>Flavobacteriales</taxon>
        <taxon>Parvicellaceae</taxon>
        <taxon>Parvicella</taxon>
    </lineage>
</organism>
<evidence type="ECO:0000313" key="3">
    <source>
        <dbReference type="Proteomes" id="UP000683507"/>
    </source>
</evidence>
<protein>
    <submittedName>
        <fullName evidence="2">Uncharacterized protein</fullName>
    </submittedName>
</protein>
<gene>
    <name evidence="2" type="ORF">CRYO30217_01833</name>
</gene>
<proteinExistence type="predicted"/>
<evidence type="ECO:0000313" key="2">
    <source>
        <dbReference type="EMBL" id="CAG5082192.1"/>
    </source>
</evidence>
<dbReference type="KEGG" id="ptan:CRYO30217_01833"/>
<feature type="region of interest" description="Disordered" evidence="1">
    <location>
        <begin position="18"/>
        <end position="86"/>
    </location>
</feature>
<keyword evidence="3" id="KW-1185">Reference proteome</keyword>
<sequence length="95" mass="10529">MKKLFFTIAAISLMSVGVAQKEKPTANEPDPDSLNQKANYNTTRTNKTIKGPKGKVVKEQTKEEKKKTENGGGNQPGDSRFTLIHEDRKVAIDLK</sequence>
<evidence type="ECO:0000256" key="1">
    <source>
        <dbReference type="SAM" id="MobiDB-lite"/>
    </source>
</evidence>
<dbReference type="AlphaFoldDB" id="A0A916JN50"/>
<accession>A0A916JN50</accession>
<reference evidence="2" key="1">
    <citation type="submission" date="2021-04" db="EMBL/GenBank/DDBJ databases">
        <authorList>
            <person name="Rodrigo-Torres L."/>
            <person name="Arahal R. D."/>
            <person name="Lucena T."/>
        </authorList>
    </citation>
    <scope>NUCLEOTIDE SEQUENCE</scope>
    <source>
        <strain evidence="2">AS29M-1</strain>
    </source>
</reference>
<feature type="compositionally biased region" description="Basic and acidic residues" evidence="1">
    <location>
        <begin position="56"/>
        <end position="69"/>
    </location>
</feature>
<dbReference type="EMBL" id="OU015584">
    <property type="protein sequence ID" value="CAG5082192.1"/>
    <property type="molecule type" value="Genomic_DNA"/>
</dbReference>
<feature type="compositionally biased region" description="Polar residues" evidence="1">
    <location>
        <begin position="33"/>
        <end position="48"/>
    </location>
</feature>
<name>A0A916JN50_9FLAO</name>
<dbReference type="Proteomes" id="UP000683507">
    <property type="component" value="Chromosome"/>
</dbReference>
<dbReference type="RefSeq" id="WP_258542028.1">
    <property type="nucleotide sequence ID" value="NZ_OU015584.1"/>
</dbReference>